<organism evidence="7 8">
    <name type="scientific">Parapusillimonas granuli</name>
    <dbReference type="NCBI Taxonomy" id="380911"/>
    <lineage>
        <taxon>Bacteria</taxon>
        <taxon>Pseudomonadati</taxon>
        <taxon>Pseudomonadota</taxon>
        <taxon>Betaproteobacteria</taxon>
        <taxon>Burkholderiales</taxon>
        <taxon>Alcaligenaceae</taxon>
        <taxon>Parapusillimonas</taxon>
    </lineage>
</organism>
<reference evidence="7 8" key="1">
    <citation type="submission" date="2020-07" db="EMBL/GenBank/DDBJ databases">
        <title>Taxonomic revisions and descriptions of new bacterial species based on genomic comparisons in the high-G+C-content subgroup of the family Alcaligenaceae.</title>
        <authorList>
            <person name="Szabo A."/>
            <person name="Felfoldi T."/>
        </authorList>
    </citation>
    <scope>NUCLEOTIDE SEQUENCE [LARGE SCALE GENOMIC DNA]</scope>
    <source>
        <strain evidence="7 8">LMG 24012</strain>
    </source>
</reference>
<feature type="transmembrane region" description="Helical" evidence="6">
    <location>
        <begin position="242"/>
        <end position="259"/>
    </location>
</feature>
<keyword evidence="5 6" id="KW-0472">Membrane</keyword>
<evidence type="ECO:0000313" key="7">
    <source>
        <dbReference type="EMBL" id="NYT50518.1"/>
    </source>
</evidence>
<dbReference type="Pfam" id="PF03706">
    <property type="entry name" value="LPG_synthase_TM"/>
    <property type="match status" value="1"/>
</dbReference>
<evidence type="ECO:0000256" key="4">
    <source>
        <dbReference type="ARBA" id="ARBA00022989"/>
    </source>
</evidence>
<dbReference type="Proteomes" id="UP000559809">
    <property type="component" value="Unassembled WGS sequence"/>
</dbReference>
<dbReference type="EMBL" id="JACCEM010000007">
    <property type="protein sequence ID" value="NYT50518.1"/>
    <property type="molecule type" value="Genomic_DNA"/>
</dbReference>
<name>A0A853FZY5_9BURK</name>
<evidence type="ECO:0000256" key="5">
    <source>
        <dbReference type="ARBA" id="ARBA00023136"/>
    </source>
</evidence>
<gene>
    <name evidence="7" type="ORF">H0A72_14455</name>
</gene>
<keyword evidence="2" id="KW-1003">Cell membrane</keyword>
<evidence type="ECO:0000256" key="3">
    <source>
        <dbReference type="ARBA" id="ARBA00022692"/>
    </source>
</evidence>
<evidence type="ECO:0000313" key="8">
    <source>
        <dbReference type="Proteomes" id="UP000559809"/>
    </source>
</evidence>
<feature type="transmembrane region" description="Helical" evidence="6">
    <location>
        <begin position="94"/>
        <end position="119"/>
    </location>
</feature>
<dbReference type="InterPro" id="IPR022791">
    <property type="entry name" value="L-PG_synthase/AglD"/>
</dbReference>
<evidence type="ECO:0000256" key="6">
    <source>
        <dbReference type="SAM" id="Phobius"/>
    </source>
</evidence>
<keyword evidence="4 6" id="KW-1133">Transmembrane helix</keyword>
<feature type="transmembrane region" description="Helical" evidence="6">
    <location>
        <begin position="57"/>
        <end position="74"/>
    </location>
</feature>
<dbReference type="GO" id="GO:0005886">
    <property type="term" value="C:plasma membrane"/>
    <property type="evidence" value="ECO:0007669"/>
    <property type="project" value="UniProtKB-SubCell"/>
</dbReference>
<protein>
    <submittedName>
        <fullName evidence="7">UPF0104 family protein</fullName>
    </submittedName>
</protein>
<feature type="transmembrane region" description="Helical" evidence="6">
    <location>
        <begin position="290"/>
        <end position="310"/>
    </location>
</feature>
<proteinExistence type="predicted"/>
<sequence length="330" mass="35424">MSASGAGGLLHWARRHWSVIRKAAGALFLVLVLVLLSIAVTQVAWNDVAAAIRQLSGRTVMLAALIALASYLVYSCFDLLGKWYTGHELAWWRAMMVGFISYAFTMNMGAPVGGVGLRVRLYSKQGLPVGVVMRVMAMSLATNWLGYVLLAGLVFVSGQFTLPFGWSLGDHTLQFIGAAMVAAALAYLLLCAYSTKRSWQVHGHEIELPNIGLAAVQMGIAMVNWMLIAAVIYVLMQQRAPYGLVLGALLVSAIAGALLHIPGGIGVLESVFIAMVASASFSRPEVLGSILVYRAVYYLGPLLIAGAWYLGAEAKIKKPRDGRLAGQEEP</sequence>
<keyword evidence="8" id="KW-1185">Reference proteome</keyword>
<keyword evidence="3 6" id="KW-0812">Transmembrane</keyword>
<feature type="transmembrane region" description="Helical" evidence="6">
    <location>
        <begin position="175"/>
        <end position="193"/>
    </location>
</feature>
<dbReference type="AlphaFoldDB" id="A0A853FZY5"/>
<accession>A0A853FZY5</accession>
<comment type="subcellular location">
    <subcellularLocation>
        <location evidence="1">Cell membrane</location>
        <topology evidence="1">Multi-pass membrane protein</topology>
    </subcellularLocation>
</comment>
<feature type="transmembrane region" description="Helical" evidence="6">
    <location>
        <begin position="213"/>
        <end position="236"/>
    </location>
</feature>
<comment type="caution">
    <text evidence="7">The sequence shown here is derived from an EMBL/GenBank/DDBJ whole genome shotgun (WGS) entry which is preliminary data.</text>
</comment>
<feature type="transmembrane region" description="Helical" evidence="6">
    <location>
        <begin position="131"/>
        <end position="155"/>
    </location>
</feature>
<evidence type="ECO:0000256" key="1">
    <source>
        <dbReference type="ARBA" id="ARBA00004651"/>
    </source>
</evidence>
<evidence type="ECO:0000256" key="2">
    <source>
        <dbReference type="ARBA" id="ARBA00022475"/>
    </source>
</evidence>
<dbReference type="RefSeq" id="WP_180156529.1">
    <property type="nucleotide sequence ID" value="NZ_JACCEM010000007.1"/>
</dbReference>
<feature type="transmembrane region" description="Helical" evidence="6">
    <location>
        <begin position="23"/>
        <end position="45"/>
    </location>
</feature>